<keyword evidence="3 4" id="KW-0975">Bacterial flagellum</keyword>
<dbReference type="PANTHER" id="PTHR34653">
    <property type="match status" value="1"/>
</dbReference>
<organism evidence="5 6">
    <name type="scientific">Catenuloplanes atrovinosus</name>
    <dbReference type="NCBI Taxonomy" id="137266"/>
    <lineage>
        <taxon>Bacteria</taxon>
        <taxon>Bacillati</taxon>
        <taxon>Actinomycetota</taxon>
        <taxon>Actinomycetes</taxon>
        <taxon>Micromonosporales</taxon>
        <taxon>Micromonosporaceae</taxon>
        <taxon>Catenuloplanes</taxon>
    </lineage>
</organism>
<dbReference type="EMBL" id="JAVDYB010000001">
    <property type="protein sequence ID" value="MDR7280490.1"/>
    <property type="molecule type" value="Genomic_DNA"/>
</dbReference>
<dbReference type="AlphaFoldDB" id="A0AAE3YVK4"/>
<evidence type="ECO:0000313" key="5">
    <source>
        <dbReference type="EMBL" id="MDR7280490.1"/>
    </source>
</evidence>
<keyword evidence="5" id="KW-0282">Flagellum</keyword>
<evidence type="ECO:0000256" key="4">
    <source>
        <dbReference type="HAMAP-Rule" id="MF_00724"/>
    </source>
</evidence>
<protein>
    <recommendedName>
        <fullName evidence="4">Flagellar hook-basal body complex protein FliE</fullName>
    </recommendedName>
</protein>
<dbReference type="HAMAP" id="MF_00724">
    <property type="entry name" value="FliE"/>
    <property type="match status" value="1"/>
</dbReference>
<dbReference type="RefSeq" id="WP_310374895.1">
    <property type="nucleotide sequence ID" value="NZ_JAVDYB010000001.1"/>
</dbReference>
<gene>
    <name evidence="4" type="primary">fliE</name>
    <name evidence="5" type="ORF">J2S41_007268</name>
</gene>
<dbReference type="GO" id="GO:0009425">
    <property type="term" value="C:bacterial-type flagellum basal body"/>
    <property type="evidence" value="ECO:0007669"/>
    <property type="project" value="UniProtKB-SubCell"/>
</dbReference>
<evidence type="ECO:0000256" key="2">
    <source>
        <dbReference type="ARBA" id="ARBA00009272"/>
    </source>
</evidence>
<evidence type="ECO:0000256" key="3">
    <source>
        <dbReference type="ARBA" id="ARBA00023143"/>
    </source>
</evidence>
<dbReference type="GO" id="GO:0003774">
    <property type="term" value="F:cytoskeletal motor activity"/>
    <property type="evidence" value="ECO:0007669"/>
    <property type="project" value="InterPro"/>
</dbReference>
<evidence type="ECO:0000256" key="1">
    <source>
        <dbReference type="ARBA" id="ARBA00004117"/>
    </source>
</evidence>
<accession>A0AAE3YVK4</accession>
<evidence type="ECO:0000313" key="6">
    <source>
        <dbReference type="Proteomes" id="UP001183643"/>
    </source>
</evidence>
<reference evidence="5" key="1">
    <citation type="submission" date="2023-07" db="EMBL/GenBank/DDBJ databases">
        <title>Sequencing the genomes of 1000 actinobacteria strains.</title>
        <authorList>
            <person name="Klenk H.-P."/>
        </authorList>
    </citation>
    <scope>NUCLEOTIDE SEQUENCE</scope>
    <source>
        <strain evidence="5">DSM 44707</strain>
    </source>
</reference>
<dbReference type="GO" id="GO:0071973">
    <property type="term" value="P:bacterial-type flagellum-dependent cell motility"/>
    <property type="evidence" value="ECO:0007669"/>
    <property type="project" value="InterPro"/>
</dbReference>
<dbReference type="InterPro" id="IPR001624">
    <property type="entry name" value="FliE"/>
</dbReference>
<dbReference type="GO" id="GO:0005198">
    <property type="term" value="F:structural molecule activity"/>
    <property type="evidence" value="ECO:0007669"/>
    <property type="project" value="InterPro"/>
</dbReference>
<dbReference type="Pfam" id="PF02049">
    <property type="entry name" value="FliE"/>
    <property type="match status" value="1"/>
</dbReference>
<dbReference type="PRINTS" id="PR01006">
    <property type="entry name" value="FLGHOOKFLIE"/>
</dbReference>
<dbReference type="SUPFAM" id="SSF64518">
    <property type="entry name" value="Phase 1 flagellin"/>
    <property type="match status" value="1"/>
</dbReference>
<comment type="subcellular location">
    <subcellularLocation>
        <location evidence="1 4">Bacterial flagellum basal body</location>
    </subcellularLocation>
</comment>
<dbReference type="Proteomes" id="UP001183643">
    <property type="component" value="Unassembled WGS sequence"/>
</dbReference>
<proteinExistence type="inferred from homology"/>
<keyword evidence="6" id="KW-1185">Reference proteome</keyword>
<keyword evidence="5" id="KW-0969">Cilium</keyword>
<sequence>MTSPISGISGIGAALPIAPVAPSAPSSTPAVSGPSESFASMLTDGLENLQKVQGRADELAVQAANGTLSDPAAYTMASTEAALATQLTVAVRNKAVEAFTEIMRMQA</sequence>
<keyword evidence="5" id="KW-0966">Cell projection</keyword>
<comment type="similarity">
    <text evidence="2 4">Belongs to the FliE family.</text>
</comment>
<dbReference type="PANTHER" id="PTHR34653:SF1">
    <property type="entry name" value="FLAGELLAR HOOK-BASAL BODY COMPLEX PROTEIN FLIE"/>
    <property type="match status" value="1"/>
</dbReference>
<comment type="caution">
    <text evidence="5">The sequence shown here is derived from an EMBL/GenBank/DDBJ whole genome shotgun (WGS) entry which is preliminary data.</text>
</comment>
<name>A0AAE3YVK4_9ACTN</name>